<feature type="signal peptide" evidence="10">
    <location>
        <begin position="1"/>
        <end position="28"/>
    </location>
</feature>
<evidence type="ECO:0000256" key="7">
    <source>
        <dbReference type="ARBA" id="ARBA00023237"/>
    </source>
</evidence>
<keyword evidence="3" id="KW-0812">Transmembrane</keyword>
<evidence type="ECO:0000259" key="11">
    <source>
        <dbReference type="Pfam" id="PF07715"/>
    </source>
</evidence>
<dbReference type="Pfam" id="PF07715">
    <property type="entry name" value="Plug"/>
    <property type="match status" value="1"/>
</dbReference>
<proteinExistence type="predicted"/>
<accession>A0AA39CQT4</accession>
<dbReference type="GO" id="GO:0015344">
    <property type="term" value="F:siderophore uptake transmembrane transporter activity"/>
    <property type="evidence" value="ECO:0007669"/>
    <property type="project" value="TreeGrafter"/>
</dbReference>
<evidence type="ECO:0000313" key="13">
    <source>
        <dbReference type="EMBL" id="KAJ9619419.1"/>
    </source>
</evidence>
<protein>
    <recommendedName>
        <fullName evidence="14">Oar protein</fullName>
    </recommendedName>
</protein>
<dbReference type="SUPFAM" id="SSF49452">
    <property type="entry name" value="Starch-binding domain-like"/>
    <property type="match status" value="1"/>
</dbReference>
<dbReference type="InterPro" id="IPR013784">
    <property type="entry name" value="Carb-bd-like_fold"/>
</dbReference>
<keyword evidence="2" id="KW-0813">Transport</keyword>
<organism evidence="13">
    <name type="scientific">Knufia peltigerae</name>
    <dbReference type="NCBI Taxonomy" id="1002370"/>
    <lineage>
        <taxon>Eukaryota</taxon>
        <taxon>Fungi</taxon>
        <taxon>Dikarya</taxon>
        <taxon>Ascomycota</taxon>
        <taxon>Pezizomycotina</taxon>
        <taxon>Eurotiomycetes</taxon>
        <taxon>Chaetothyriomycetidae</taxon>
        <taxon>Chaetothyriales</taxon>
        <taxon>Trichomeriaceae</taxon>
        <taxon>Knufia</taxon>
    </lineage>
</organism>
<evidence type="ECO:0000256" key="8">
    <source>
        <dbReference type="ARBA" id="ARBA00023277"/>
    </source>
</evidence>
<dbReference type="InterPro" id="IPR012910">
    <property type="entry name" value="Plug_dom"/>
</dbReference>
<dbReference type="Gene3D" id="2.60.40.1120">
    <property type="entry name" value="Carboxypeptidase-like, regulatory domain"/>
    <property type="match status" value="1"/>
</dbReference>
<dbReference type="GO" id="GO:0044718">
    <property type="term" value="P:siderophore transmembrane transport"/>
    <property type="evidence" value="ECO:0007669"/>
    <property type="project" value="TreeGrafter"/>
</dbReference>
<evidence type="ECO:0000256" key="10">
    <source>
        <dbReference type="SAM" id="SignalP"/>
    </source>
</evidence>
<gene>
    <name evidence="13" type="ORF">H2204_012595</name>
</gene>
<evidence type="ECO:0000256" key="4">
    <source>
        <dbReference type="ARBA" id="ARBA00022729"/>
    </source>
</evidence>
<dbReference type="Pfam" id="PF13620">
    <property type="entry name" value="CarboxypepD_reg"/>
    <property type="match status" value="1"/>
</dbReference>
<evidence type="ECO:0000256" key="3">
    <source>
        <dbReference type="ARBA" id="ARBA00022692"/>
    </source>
</evidence>
<evidence type="ECO:0000256" key="9">
    <source>
        <dbReference type="ARBA" id="ARBA00023326"/>
    </source>
</evidence>
<dbReference type="AlphaFoldDB" id="A0AA39CQT4"/>
<evidence type="ECO:0000256" key="2">
    <source>
        <dbReference type="ARBA" id="ARBA00022448"/>
    </source>
</evidence>
<dbReference type="Gene3D" id="2.40.170.20">
    <property type="entry name" value="TonB-dependent receptor, beta-barrel domain"/>
    <property type="match status" value="1"/>
</dbReference>
<dbReference type="PROSITE" id="PS01156">
    <property type="entry name" value="TONB_DEPENDENT_REC_2"/>
    <property type="match status" value="1"/>
</dbReference>
<dbReference type="PANTHER" id="PTHR30069:SF46">
    <property type="entry name" value="OAR PROTEIN"/>
    <property type="match status" value="1"/>
</dbReference>
<keyword evidence="5" id="KW-0798">TonB box</keyword>
<keyword evidence="9" id="KW-0624">Polysaccharide degradation</keyword>
<keyword evidence="8" id="KW-0119">Carbohydrate metabolism</keyword>
<evidence type="ECO:0000256" key="6">
    <source>
        <dbReference type="ARBA" id="ARBA00023136"/>
    </source>
</evidence>
<dbReference type="GO" id="GO:0000272">
    <property type="term" value="P:polysaccharide catabolic process"/>
    <property type="evidence" value="ECO:0007669"/>
    <property type="project" value="UniProtKB-KW"/>
</dbReference>
<feature type="domain" description="TonB-dependent receptor plug" evidence="11">
    <location>
        <begin position="133"/>
        <end position="235"/>
    </location>
</feature>
<dbReference type="PROSITE" id="PS52016">
    <property type="entry name" value="TONB_DEPENDENT_REC_3"/>
    <property type="match status" value="1"/>
</dbReference>
<dbReference type="PANTHER" id="PTHR30069">
    <property type="entry name" value="TONB-DEPENDENT OUTER MEMBRANE RECEPTOR"/>
    <property type="match status" value="1"/>
</dbReference>
<evidence type="ECO:0000256" key="5">
    <source>
        <dbReference type="ARBA" id="ARBA00023077"/>
    </source>
</evidence>
<dbReference type="InterPro" id="IPR037066">
    <property type="entry name" value="Plug_dom_sf"/>
</dbReference>
<keyword evidence="7" id="KW-0998">Cell outer membrane</keyword>
<dbReference type="InterPro" id="IPR036942">
    <property type="entry name" value="Beta-barrel_TonB_sf"/>
</dbReference>
<keyword evidence="4 10" id="KW-0732">Signal</keyword>
<evidence type="ECO:0008006" key="14">
    <source>
        <dbReference type="Google" id="ProtNLM"/>
    </source>
</evidence>
<comment type="caution">
    <text evidence="13">The sequence shown here is derived from an EMBL/GenBank/DDBJ whole genome shotgun (WGS) entry which is preliminary data.</text>
</comment>
<evidence type="ECO:0000256" key="1">
    <source>
        <dbReference type="ARBA" id="ARBA00004571"/>
    </source>
</evidence>
<reference evidence="13" key="1">
    <citation type="submission" date="2022-10" db="EMBL/GenBank/DDBJ databases">
        <title>Culturing micro-colonial fungi from biological soil crusts in the Mojave desert and describing Neophaeococcomyces mojavensis, and introducing the new genera and species Taxawa tesnikishii.</title>
        <authorList>
            <person name="Kurbessoian T."/>
            <person name="Stajich J.E."/>
        </authorList>
    </citation>
    <scope>NUCLEOTIDE SEQUENCE</scope>
    <source>
        <strain evidence="13">TK_35</strain>
    </source>
</reference>
<dbReference type="GO" id="GO:0030246">
    <property type="term" value="F:carbohydrate binding"/>
    <property type="evidence" value="ECO:0007669"/>
    <property type="project" value="InterPro"/>
</dbReference>
<dbReference type="InterPro" id="IPR010917">
    <property type="entry name" value="TonB_rcpt_CS"/>
</dbReference>
<sequence length="1009" mass="109788">MAFASTHRVLKRSALSAVLFSIVGAVAAQSTTGTLYGTAAGGEGTTVVAQSDSGLRRTAAIDAQGRYSFGALPVGRYSVSVQRDGRVIQQQDNVQLRVGSGIEVSFAAHGPAITLDAVNVTAANLPKIDVTHTVSKSVITSEQLDVLPLGRSAEAIALLAPGVVAGSGEFSNGSRSVLSFGGASVTENAYYLNGFNVTDPLSNLGGISLPYGSIDQQETFTGGYGAGYGRSTGGVINQLGKRGTNRWRFGAQVTWAPAELAESPASVNYPDMVLPDGYAYENESKPGTLYRYRRGDKATTTTYSGYVSGPLIEDRLFIHLAAESERREGISTASEASAQQARNHYRVDTPKFYGKIDWNINDSNTLEYTRFQDNDRYGGYYTEFEYPSLAEGGRTGTFPNTTKASTDVDIFKYTGYLNDDLTLSAVWGRTRVGNLEFNPLDSGNPYISGAGNQDPSLTGGTPVRNDQADLYTKASDAGSRTQGLRMDLQYRIGNHELTAGIDNMAYWANNEGQSMTGPGHAWIYSRGNPDASPNPGLGIAPPGGNGYFVQKYIFSTTTSMSVKQKAYYLEDRWQLTPEWLLTLGLRNDRFTNYNSDGLAYVESGDQWAPRLGASWDVFGDASLKVFANLGRYYLALPNSVAIRGASASTFTREYFTYTGIDADGNPTGLTPLGDGPVSTNNEYGQAPDPLSVAPTDLRSQYQDELILGFEKTLGTTWNSGAKLTFRRLQSAIDDTCDSGRFADRLAGMGLDPDAYELPGCVIFNPGQTNTFQVRHRDGAGYTPVSMSESDWGYDGKKAKRDYVAVDLFIEHPMSERWYARLDYTWSRSFGNTEGQVRSDIGQDDVSKTQDWDAVSLMEYAGGYLANDRRHQLKAFGAYQINDEWTASATVRVMSGMPKNCLGYYGSDQSDPAHGYGSAYHYCNGEPSRPGDAGRQPWTAQLDMGVLYRPAFADNRLGLGLNVFNVLNQRRQLQSTATYQTSPDTVSNLYGMGTHFTPPRTVRLTASYDF</sequence>
<name>A0AA39CQT4_9EURO</name>
<dbReference type="InterPro" id="IPR057601">
    <property type="entry name" value="Oar-like_b-barrel"/>
</dbReference>
<comment type="subcellular location">
    <subcellularLocation>
        <location evidence="1">Cell outer membrane</location>
        <topology evidence="1">Multi-pass membrane protein</topology>
    </subcellularLocation>
</comment>
<evidence type="ECO:0000259" key="12">
    <source>
        <dbReference type="Pfam" id="PF25183"/>
    </source>
</evidence>
<dbReference type="EMBL" id="JAPDRN010000131">
    <property type="protein sequence ID" value="KAJ9619419.1"/>
    <property type="molecule type" value="Genomic_DNA"/>
</dbReference>
<dbReference type="Gene3D" id="2.170.130.10">
    <property type="entry name" value="TonB-dependent receptor, plug domain"/>
    <property type="match status" value="1"/>
</dbReference>
<keyword evidence="6" id="KW-0472">Membrane</keyword>
<feature type="chain" id="PRO_5041400201" description="Oar protein" evidence="10">
    <location>
        <begin position="29"/>
        <end position="1009"/>
    </location>
</feature>
<dbReference type="InterPro" id="IPR039426">
    <property type="entry name" value="TonB-dep_rcpt-like"/>
</dbReference>
<feature type="domain" description="TonB-dependent transporter Oar-like beta-barrel" evidence="12">
    <location>
        <begin position="343"/>
        <end position="938"/>
    </location>
</feature>
<dbReference type="SUPFAM" id="SSF56935">
    <property type="entry name" value="Porins"/>
    <property type="match status" value="1"/>
</dbReference>
<dbReference type="Pfam" id="PF25183">
    <property type="entry name" value="OMP_b-brl_4"/>
    <property type="match status" value="1"/>
</dbReference>